<accession>A0A4U1BCF5</accession>
<dbReference type="GO" id="GO:0006313">
    <property type="term" value="P:DNA transposition"/>
    <property type="evidence" value="ECO:0007669"/>
    <property type="project" value="InterPro"/>
</dbReference>
<dbReference type="GO" id="GO:0003677">
    <property type="term" value="F:DNA binding"/>
    <property type="evidence" value="ECO:0007669"/>
    <property type="project" value="InterPro"/>
</dbReference>
<dbReference type="EMBL" id="SWCJ01000053">
    <property type="protein sequence ID" value="TKB48363.1"/>
    <property type="molecule type" value="Genomic_DNA"/>
</dbReference>
<protein>
    <submittedName>
        <fullName evidence="2">IS110 family transposase</fullName>
    </submittedName>
</protein>
<evidence type="ECO:0000313" key="3">
    <source>
        <dbReference type="Proteomes" id="UP000305675"/>
    </source>
</evidence>
<dbReference type="Pfam" id="PF02371">
    <property type="entry name" value="Transposase_20"/>
    <property type="match status" value="1"/>
</dbReference>
<name>A0A4U1BCF5_9GAMM</name>
<dbReference type="InterPro" id="IPR047650">
    <property type="entry name" value="Transpos_IS110"/>
</dbReference>
<dbReference type="Proteomes" id="UP000305675">
    <property type="component" value="Unassembled WGS sequence"/>
</dbReference>
<dbReference type="GO" id="GO:0004803">
    <property type="term" value="F:transposase activity"/>
    <property type="evidence" value="ECO:0007669"/>
    <property type="project" value="InterPro"/>
</dbReference>
<dbReference type="PANTHER" id="PTHR33055">
    <property type="entry name" value="TRANSPOSASE FOR INSERTION SEQUENCE ELEMENT IS1111A"/>
    <property type="match status" value="1"/>
</dbReference>
<organism evidence="2 3">
    <name type="scientific">Ferrimonas aestuarii</name>
    <dbReference type="NCBI Taxonomy" id="2569539"/>
    <lineage>
        <taxon>Bacteria</taxon>
        <taxon>Pseudomonadati</taxon>
        <taxon>Pseudomonadota</taxon>
        <taxon>Gammaproteobacteria</taxon>
        <taxon>Alteromonadales</taxon>
        <taxon>Ferrimonadaceae</taxon>
        <taxon>Ferrimonas</taxon>
    </lineage>
</organism>
<gene>
    <name evidence="2" type="ORF">FCL42_21585</name>
</gene>
<dbReference type="OrthoDB" id="9795150at2"/>
<feature type="non-terminal residue" evidence="2">
    <location>
        <position position="99"/>
    </location>
</feature>
<dbReference type="RefSeq" id="WP_136865460.1">
    <property type="nucleotide sequence ID" value="NZ_SWCJ01000053.1"/>
</dbReference>
<evidence type="ECO:0000313" key="2">
    <source>
        <dbReference type="EMBL" id="TKB48363.1"/>
    </source>
</evidence>
<sequence>YITNKQAASLIGVAPITRESGRFKGKRTIQGGRAQVRTVLYMAMMSAIQCNPVFKATYQRLLEAGKPKKVAIIACIRKMVVILNSMLRDGVEWDSNNSK</sequence>
<feature type="domain" description="Transposase IS116/IS110/IS902 C-terminal" evidence="1">
    <location>
        <begin position="3"/>
        <end position="59"/>
    </location>
</feature>
<comment type="caution">
    <text evidence="2">The sequence shown here is derived from an EMBL/GenBank/DDBJ whole genome shotgun (WGS) entry which is preliminary data.</text>
</comment>
<keyword evidence="3" id="KW-1185">Reference proteome</keyword>
<dbReference type="AlphaFoldDB" id="A0A4U1BCF5"/>
<dbReference type="PANTHER" id="PTHR33055:SF13">
    <property type="entry name" value="TRANSPOSASE"/>
    <property type="match status" value="1"/>
</dbReference>
<proteinExistence type="predicted"/>
<reference evidence="2 3" key="1">
    <citation type="submission" date="2019-04" db="EMBL/GenBank/DDBJ databases">
        <authorList>
            <person name="Hwang J.C."/>
        </authorList>
    </citation>
    <scope>NUCLEOTIDE SEQUENCE [LARGE SCALE GENOMIC DNA]</scope>
    <source>
        <strain evidence="2 3">IMCC35002</strain>
    </source>
</reference>
<dbReference type="InterPro" id="IPR003346">
    <property type="entry name" value="Transposase_20"/>
</dbReference>
<evidence type="ECO:0000259" key="1">
    <source>
        <dbReference type="Pfam" id="PF02371"/>
    </source>
</evidence>
<feature type="non-terminal residue" evidence="2">
    <location>
        <position position="1"/>
    </location>
</feature>